<evidence type="ECO:0000256" key="1">
    <source>
        <dbReference type="ARBA" id="ARBA00004298"/>
    </source>
</evidence>
<feature type="transmembrane region" description="Helical" evidence="11">
    <location>
        <begin position="36"/>
        <end position="54"/>
    </location>
</feature>
<organism evidence="12 13">
    <name type="scientific">Patella caerulea</name>
    <name type="common">Rayed Mediterranean limpet</name>
    <dbReference type="NCBI Taxonomy" id="87958"/>
    <lineage>
        <taxon>Eukaryota</taxon>
        <taxon>Metazoa</taxon>
        <taxon>Spiralia</taxon>
        <taxon>Lophotrochozoa</taxon>
        <taxon>Mollusca</taxon>
        <taxon>Gastropoda</taxon>
        <taxon>Patellogastropoda</taxon>
        <taxon>Patelloidea</taxon>
        <taxon>Patellidae</taxon>
        <taxon>Patella</taxon>
    </lineage>
</organism>
<dbReference type="PANTHER" id="PTHR13099">
    <property type="entry name" value="NADH-UBIQUINONE OXIDOREDUCTASE SUBUNIT B14.5B"/>
    <property type="match status" value="1"/>
</dbReference>
<dbReference type="EMBL" id="JAZGQO010000011">
    <property type="protein sequence ID" value="KAK6172624.1"/>
    <property type="molecule type" value="Genomic_DNA"/>
</dbReference>
<evidence type="ECO:0000313" key="12">
    <source>
        <dbReference type="EMBL" id="KAK6172624.1"/>
    </source>
</evidence>
<keyword evidence="10 11" id="KW-0472">Membrane</keyword>
<evidence type="ECO:0000256" key="8">
    <source>
        <dbReference type="ARBA" id="ARBA00022989"/>
    </source>
</evidence>
<evidence type="ECO:0000256" key="5">
    <source>
        <dbReference type="ARBA" id="ARBA00022692"/>
    </source>
</evidence>
<dbReference type="GO" id="GO:0006120">
    <property type="term" value="P:mitochondrial electron transport, NADH to ubiquinone"/>
    <property type="evidence" value="ECO:0007669"/>
    <property type="project" value="InterPro"/>
</dbReference>
<comment type="subcellular location">
    <subcellularLocation>
        <location evidence="1">Mitochondrion inner membrane</location>
        <topology evidence="1">Single-pass membrane protein</topology>
        <orientation evidence="1">Matrix side</orientation>
    </subcellularLocation>
</comment>
<accession>A0AAN8JDT5</accession>
<evidence type="ECO:0000256" key="2">
    <source>
        <dbReference type="ARBA" id="ARBA00008674"/>
    </source>
</evidence>
<dbReference type="GO" id="GO:0005743">
    <property type="term" value="C:mitochondrial inner membrane"/>
    <property type="evidence" value="ECO:0007669"/>
    <property type="project" value="UniProtKB-SubCell"/>
</dbReference>
<sequence>MRIEGVEKLSNFYSLFFGTLGVGAAIVYNISRSRPGHSSIYLHIGLGALGYYTGDALNRYKQRAINQRMVVLQDYMARHPEDFVGQESKKFKDVFQPWTPVR</sequence>
<protein>
    <recommendedName>
        <fullName evidence="14">NADH dehydrogenase [ubiquinone] 1 subunit C2</fullName>
    </recommendedName>
</protein>
<comment type="caution">
    <text evidence="12">The sequence shown here is derived from an EMBL/GenBank/DDBJ whole genome shotgun (WGS) entry which is preliminary data.</text>
</comment>
<keyword evidence="13" id="KW-1185">Reference proteome</keyword>
<evidence type="ECO:0000313" key="13">
    <source>
        <dbReference type="Proteomes" id="UP001347796"/>
    </source>
</evidence>
<evidence type="ECO:0000256" key="11">
    <source>
        <dbReference type="SAM" id="Phobius"/>
    </source>
</evidence>
<keyword evidence="6" id="KW-0999">Mitochondrion inner membrane</keyword>
<gene>
    <name evidence="12" type="ORF">SNE40_016241</name>
</gene>
<evidence type="ECO:0000256" key="9">
    <source>
        <dbReference type="ARBA" id="ARBA00023128"/>
    </source>
</evidence>
<proteinExistence type="inferred from homology"/>
<dbReference type="Pfam" id="PF06374">
    <property type="entry name" value="NDUF_C2"/>
    <property type="match status" value="1"/>
</dbReference>
<keyword evidence="3" id="KW-0813">Transport</keyword>
<evidence type="ECO:0000256" key="6">
    <source>
        <dbReference type="ARBA" id="ARBA00022792"/>
    </source>
</evidence>
<keyword evidence="5 11" id="KW-0812">Transmembrane</keyword>
<evidence type="ECO:0000256" key="7">
    <source>
        <dbReference type="ARBA" id="ARBA00022982"/>
    </source>
</evidence>
<evidence type="ECO:0008006" key="14">
    <source>
        <dbReference type="Google" id="ProtNLM"/>
    </source>
</evidence>
<dbReference type="AlphaFoldDB" id="A0AAN8JDT5"/>
<keyword evidence="4" id="KW-0679">Respiratory chain</keyword>
<dbReference type="Proteomes" id="UP001347796">
    <property type="component" value="Unassembled WGS sequence"/>
</dbReference>
<keyword evidence="9" id="KW-0496">Mitochondrion</keyword>
<evidence type="ECO:0000256" key="10">
    <source>
        <dbReference type="ARBA" id="ARBA00023136"/>
    </source>
</evidence>
<dbReference type="PANTHER" id="PTHR13099:SF0">
    <property type="entry name" value="NADH DEHYDROGENASE [UBIQUINONE] 1 SUBUNIT C2-RELATED"/>
    <property type="match status" value="1"/>
</dbReference>
<keyword evidence="8 11" id="KW-1133">Transmembrane helix</keyword>
<dbReference type="InterPro" id="IPR009423">
    <property type="entry name" value="NDUC2"/>
</dbReference>
<keyword evidence="7" id="KW-0249">Electron transport</keyword>
<feature type="transmembrane region" description="Helical" evidence="11">
    <location>
        <begin position="12"/>
        <end position="30"/>
    </location>
</feature>
<evidence type="ECO:0000256" key="4">
    <source>
        <dbReference type="ARBA" id="ARBA00022660"/>
    </source>
</evidence>
<comment type="similarity">
    <text evidence="2">Belongs to the complex I NDUFC2 subunit family.</text>
</comment>
<name>A0AAN8JDT5_PATCE</name>
<evidence type="ECO:0000256" key="3">
    <source>
        <dbReference type="ARBA" id="ARBA00022448"/>
    </source>
</evidence>
<reference evidence="12 13" key="1">
    <citation type="submission" date="2024-01" db="EMBL/GenBank/DDBJ databases">
        <title>The genome of the rayed Mediterranean limpet Patella caerulea (Linnaeus, 1758).</title>
        <authorList>
            <person name="Anh-Thu Weber A."/>
            <person name="Halstead-Nussloch G."/>
        </authorList>
    </citation>
    <scope>NUCLEOTIDE SEQUENCE [LARGE SCALE GENOMIC DNA]</scope>
    <source>
        <strain evidence="12">AATW-2023a</strain>
        <tissue evidence="12">Whole specimen</tissue>
    </source>
</reference>